<evidence type="ECO:0000256" key="4">
    <source>
        <dbReference type="ARBA" id="ARBA00022759"/>
    </source>
</evidence>
<dbReference type="InterPro" id="IPR012933">
    <property type="entry name" value="HicA_mRNA_interferase"/>
</dbReference>
<reference evidence="8 9" key="1">
    <citation type="journal article" date="2020" name="ISME J.">
        <title>Comparative genomics reveals insights into cyanobacterial evolution and habitat adaptation.</title>
        <authorList>
            <person name="Chen M.Y."/>
            <person name="Teng W.K."/>
            <person name="Zhao L."/>
            <person name="Hu C.X."/>
            <person name="Zhou Y.K."/>
            <person name="Han B.P."/>
            <person name="Song L.R."/>
            <person name="Shu W.S."/>
        </authorList>
    </citation>
    <scope>NUCLEOTIDE SEQUENCE [LARGE SCALE GENOMIC DNA]</scope>
    <source>
        <strain evidence="8 9">FACHB-248</strain>
    </source>
</reference>
<keyword evidence="4" id="KW-0255">Endonuclease</keyword>
<evidence type="ECO:0000256" key="3">
    <source>
        <dbReference type="ARBA" id="ARBA00022722"/>
    </source>
</evidence>
<organism evidence="8 9">
    <name type="scientific">Scytonema hofmannii FACHB-248</name>
    <dbReference type="NCBI Taxonomy" id="1842502"/>
    <lineage>
        <taxon>Bacteria</taxon>
        <taxon>Bacillati</taxon>
        <taxon>Cyanobacteriota</taxon>
        <taxon>Cyanophyceae</taxon>
        <taxon>Nostocales</taxon>
        <taxon>Scytonemataceae</taxon>
        <taxon>Scytonema</taxon>
    </lineage>
</organism>
<dbReference type="SUPFAM" id="SSF54786">
    <property type="entry name" value="YcfA/nrd intein domain"/>
    <property type="match status" value="1"/>
</dbReference>
<comment type="similarity">
    <text evidence="1">Belongs to the HicA mRNA interferase family.</text>
</comment>
<evidence type="ECO:0000256" key="5">
    <source>
        <dbReference type="ARBA" id="ARBA00022801"/>
    </source>
</evidence>
<comment type="caution">
    <text evidence="8">The sequence shown here is derived from an EMBL/GenBank/DDBJ whole genome shotgun (WGS) entry which is preliminary data.</text>
</comment>
<evidence type="ECO:0000256" key="1">
    <source>
        <dbReference type="ARBA" id="ARBA00006620"/>
    </source>
</evidence>
<keyword evidence="6" id="KW-0694">RNA-binding</keyword>
<sequence length="79" mass="9092">MPRLKRLSSAEVVGILGEFGFEVHSQKGSHIKLRRSGVEQKETLTVPLHRQLDTGTCKAIFRQASKYIPEEQLFPFFYE</sequence>
<evidence type="ECO:0000313" key="9">
    <source>
        <dbReference type="Proteomes" id="UP000660380"/>
    </source>
</evidence>
<keyword evidence="2" id="KW-1277">Toxin-antitoxin system</keyword>
<keyword evidence="7" id="KW-0346">Stress response</keyword>
<keyword evidence="9" id="KW-1185">Reference proteome</keyword>
<evidence type="ECO:0000256" key="2">
    <source>
        <dbReference type="ARBA" id="ARBA00022649"/>
    </source>
</evidence>
<dbReference type="Pfam" id="PF07927">
    <property type="entry name" value="HicA_toxin"/>
    <property type="match status" value="1"/>
</dbReference>
<dbReference type="Proteomes" id="UP000660380">
    <property type="component" value="Unassembled WGS sequence"/>
</dbReference>
<keyword evidence="3" id="KW-0540">Nuclease</keyword>
<accession>A0ABR8GLE0</accession>
<protein>
    <submittedName>
        <fullName evidence="8">Type II toxin-antitoxin system HicA family toxin</fullName>
    </submittedName>
</protein>
<keyword evidence="5" id="KW-0378">Hydrolase</keyword>
<evidence type="ECO:0000313" key="8">
    <source>
        <dbReference type="EMBL" id="MBD2604211.1"/>
    </source>
</evidence>
<proteinExistence type="inferred from homology"/>
<evidence type="ECO:0000256" key="7">
    <source>
        <dbReference type="ARBA" id="ARBA00023016"/>
    </source>
</evidence>
<dbReference type="InterPro" id="IPR038570">
    <property type="entry name" value="HicA_sf"/>
</dbReference>
<gene>
    <name evidence="8" type="ORF">H6G81_06625</name>
</gene>
<evidence type="ECO:0000256" key="6">
    <source>
        <dbReference type="ARBA" id="ARBA00022884"/>
    </source>
</evidence>
<name>A0ABR8GLE0_9CYAN</name>
<dbReference type="RefSeq" id="WP_029632178.1">
    <property type="nucleotide sequence ID" value="NZ_JACJTA010000009.1"/>
</dbReference>
<dbReference type="Gene3D" id="3.30.920.30">
    <property type="entry name" value="Hypothetical protein"/>
    <property type="match status" value="1"/>
</dbReference>
<dbReference type="EMBL" id="JACJTA010000009">
    <property type="protein sequence ID" value="MBD2604211.1"/>
    <property type="molecule type" value="Genomic_DNA"/>
</dbReference>